<feature type="transmembrane region" description="Helical" evidence="2">
    <location>
        <begin position="25"/>
        <end position="46"/>
    </location>
</feature>
<dbReference type="EMBL" id="JACGCI010000044">
    <property type="protein sequence ID" value="KAF6752473.1"/>
    <property type="molecule type" value="Genomic_DNA"/>
</dbReference>
<gene>
    <name evidence="4" type="ORF">DFP72DRAFT_904929</name>
</gene>
<evidence type="ECO:0000256" key="2">
    <source>
        <dbReference type="SAM" id="Phobius"/>
    </source>
</evidence>
<evidence type="ECO:0000256" key="1">
    <source>
        <dbReference type="SAM" id="MobiDB-lite"/>
    </source>
</evidence>
<feature type="region of interest" description="Disordered" evidence="1">
    <location>
        <begin position="336"/>
        <end position="357"/>
    </location>
</feature>
<reference evidence="4 5" key="1">
    <citation type="submission" date="2020-07" db="EMBL/GenBank/DDBJ databases">
        <title>Comparative genomics of pyrophilous fungi reveals a link between fire events and developmental genes.</title>
        <authorList>
            <consortium name="DOE Joint Genome Institute"/>
            <person name="Steindorff A.S."/>
            <person name="Carver A."/>
            <person name="Calhoun S."/>
            <person name="Stillman K."/>
            <person name="Liu H."/>
            <person name="Lipzen A."/>
            <person name="Pangilinan J."/>
            <person name="Labutti K."/>
            <person name="Bruns T.D."/>
            <person name="Grigoriev I.V."/>
        </authorList>
    </citation>
    <scope>NUCLEOTIDE SEQUENCE [LARGE SCALE GENOMIC DNA]</scope>
    <source>
        <strain evidence="4 5">CBS 144469</strain>
    </source>
</reference>
<proteinExistence type="predicted"/>
<feature type="transmembrane region" description="Helical" evidence="2">
    <location>
        <begin position="66"/>
        <end position="87"/>
    </location>
</feature>
<keyword evidence="2" id="KW-0472">Membrane</keyword>
<evidence type="ECO:0000313" key="4">
    <source>
        <dbReference type="EMBL" id="KAF6752473.1"/>
    </source>
</evidence>
<organism evidence="4 5">
    <name type="scientific">Ephemerocybe angulata</name>
    <dbReference type="NCBI Taxonomy" id="980116"/>
    <lineage>
        <taxon>Eukaryota</taxon>
        <taxon>Fungi</taxon>
        <taxon>Dikarya</taxon>
        <taxon>Basidiomycota</taxon>
        <taxon>Agaricomycotina</taxon>
        <taxon>Agaricomycetes</taxon>
        <taxon>Agaricomycetidae</taxon>
        <taxon>Agaricales</taxon>
        <taxon>Agaricineae</taxon>
        <taxon>Psathyrellaceae</taxon>
        <taxon>Ephemerocybe</taxon>
    </lineage>
</organism>
<dbReference type="Pfam" id="PF20151">
    <property type="entry name" value="DUF6533"/>
    <property type="match status" value="1"/>
</dbReference>
<name>A0A8H6HSP0_9AGAR</name>
<dbReference type="Proteomes" id="UP000521943">
    <property type="component" value="Unassembled WGS sequence"/>
</dbReference>
<feature type="transmembrane region" description="Helical" evidence="2">
    <location>
        <begin position="134"/>
        <end position="151"/>
    </location>
</feature>
<sequence length="357" mass="39349">MELSGQELAEQTVYFTTSLHEETSAFLIIRFVISVSSFAIYVYHYVTTLDDEVARIWPHKWRTGKVLFMVTRYVPLVYIATTLLDGYRVYTVLPPKACSGLWLGGQIATWIMIWSSEVVLLLCLHALLGARRRYLTIILAVYVGLTIGVHVPRIKWLEQKSYATPIGPLDEGLGYACTWGNAVTPASRRARTLTNYVNLAKSAWMSALTLGVLYVRFRAQKGSLIKIIRRDSAFYTFSLTAIRLGNAATAASKPMPGAYNVPNALQNMVAPIVACQLLLNMQKTSDPGVRSVVSTILFKPSYTMGSEGVDSEQSDATRAEIGIQEDHAPRIEMVAPASRYSGLGRQDRVRDGGGGGA</sequence>
<dbReference type="InterPro" id="IPR045340">
    <property type="entry name" value="DUF6533"/>
</dbReference>
<evidence type="ECO:0000259" key="3">
    <source>
        <dbReference type="Pfam" id="PF20151"/>
    </source>
</evidence>
<feature type="transmembrane region" description="Helical" evidence="2">
    <location>
        <begin position="107"/>
        <end position="127"/>
    </location>
</feature>
<protein>
    <recommendedName>
        <fullName evidence="3">DUF6533 domain-containing protein</fullName>
    </recommendedName>
</protein>
<keyword evidence="5" id="KW-1185">Reference proteome</keyword>
<dbReference type="OrthoDB" id="3037019at2759"/>
<keyword evidence="2" id="KW-1133">Transmembrane helix</keyword>
<feature type="domain" description="DUF6533" evidence="3">
    <location>
        <begin position="33"/>
        <end position="77"/>
    </location>
</feature>
<evidence type="ECO:0000313" key="5">
    <source>
        <dbReference type="Proteomes" id="UP000521943"/>
    </source>
</evidence>
<keyword evidence="2" id="KW-0812">Transmembrane</keyword>
<comment type="caution">
    <text evidence="4">The sequence shown here is derived from an EMBL/GenBank/DDBJ whole genome shotgun (WGS) entry which is preliminary data.</text>
</comment>
<accession>A0A8H6HSP0</accession>
<dbReference type="AlphaFoldDB" id="A0A8H6HSP0"/>